<dbReference type="FunFam" id="3.40.50.10860:FF:000005">
    <property type="entry name" value="C-1-tetrahydrofolate synthase, cytoplasmic, putative"/>
    <property type="match status" value="1"/>
</dbReference>
<protein>
    <recommendedName>
        <fullName evidence="12">Bifunctional protein FolD</fullName>
    </recommendedName>
    <domain>
        <recommendedName>
            <fullName evidence="12">Methylenetetrahydrofolate dehydrogenase</fullName>
            <ecNumber evidence="12">1.5.1.5</ecNumber>
        </recommendedName>
    </domain>
    <domain>
        <recommendedName>
            <fullName evidence="12">Methenyltetrahydrofolate cyclohydrolase</fullName>
            <ecNumber evidence="12">3.5.4.9</ecNumber>
        </recommendedName>
    </domain>
</protein>
<evidence type="ECO:0000256" key="10">
    <source>
        <dbReference type="ARBA" id="ARBA00023167"/>
    </source>
</evidence>
<dbReference type="GO" id="GO:0009086">
    <property type="term" value="P:methionine biosynthetic process"/>
    <property type="evidence" value="ECO:0007669"/>
    <property type="project" value="UniProtKB-KW"/>
</dbReference>
<comment type="function">
    <text evidence="12">Catalyzes the oxidation of 5,10-methylenetetrahydrofolate to 5,10-methenyltetrahydrofolate and then the hydrolysis of 5,10-methenyltetrahydrofolate to 10-formyltetrahydrofolate.</text>
</comment>
<dbReference type="SUPFAM" id="SSF53223">
    <property type="entry name" value="Aminoacid dehydrogenase-like, N-terminal domain"/>
    <property type="match status" value="1"/>
</dbReference>
<comment type="subunit">
    <text evidence="2 12">Homodimer.</text>
</comment>
<dbReference type="KEGG" id="ahb:bsdtb5_27260"/>
<dbReference type="CDD" id="cd01080">
    <property type="entry name" value="NAD_bind_m-THF_DH_Cyclohyd"/>
    <property type="match status" value="1"/>
</dbReference>
<feature type="binding site" evidence="12">
    <location>
        <begin position="164"/>
        <end position="166"/>
    </location>
    <ligand>
        <name>NADP(+)</name>
        <dbReference type="ChEBI" id="CHEBI:58349"/>
    </ligand>
</feature>
<dbReference type="InterPro" id="IPR036291">
    <property type="entry name" value="NAD(P)-bd_dom_sf"/>
</dbReference>
<keyword evidence="4 12" id="KW-0028">Amino-acid biosynthesis</keyword>
<evidence type="ECO:0000256" key="8">
    <source>
        <dbReference type="ARBA" id="ARBA00023002"/>
    </source>
</evidence>
<evidence type="ECO:0000256" key="7">
    <source>
        <dbReference type="ARBA" id="ARBA00022857"/>
    </source>
</evidence>
<dbReference type="NCBIfam" id="NF010783">
    <property type="entry name" value="PRK14186.1"/>
    <property type="match status" value="1"/>
</dbReference>
<evidence type="ECO:0000256" key="2">
    <source>
        <dbReference type="ARBA" id="ARBA00011738"/>
    </source>
</evidence>
<keyword evidence="10 12" id="KW-0486">Methionine biosynthesis</keyword>
<evidence type="ECO:0000256" key="1">
    <source>
        <dbReference type="ARBA" id="ARBA00004777"/>
    </source>
</evidence>
<keyword evidence="5 12" id="KW-0658">Purine biosynthesis</keyword>
<evidence type="ECO:0000259" key="14">
    <source>
        <dbReference type="Pfam" id="PF02882"/>
    </source>
</evidence>
<dbReference type="UniPathway" id="UPA00193"/>
<dbReference type="Gene3D" id="3.40.50.10860">
    <property type="entry name" value="Leucine Dehydrogenase, chain A, domain 1"/>
    <property type="match status" value="1"/>
</dbReference>
<dbReference type="EC" id="3.5.4.9" evidence="12"/>
<organism evidence="15 16">
    <name type="scientific">Anaeromicropila herbilytica</name>
    <dbReference type="NCBI Taxonomy" id="2785025"/>
    <lineage>
        <taxon>Bacteria</taxon>
        <taxon>Bacillati</taxon>
        <taxon>Bacillota</taxon>
        <taxon>Clostridia</taxon>
        <taxon>Lachnospirales</taxon>
        <taxon>Lachnospiraceae</taxon>
        <taxon>Anaeromicropila</taxon>
    </lineage>
</organism>
<evidence type="ECO:0000313" key="15">
    <source>
        <dbReference type="EMBL" id="BCN31431.1"/>
    </source>
</evidence>
<feature type="domain" description="Tetrahydrofolate dehydrogenase/cyclohydrolase NAD(P)-binding" evidence="14">
    <location>
        <begin position="138"/>
        <end position="280"/>
    </location>
</feature>
<evidence type="ECO:0000256" key="6">
    <source>
        <dbReference type="ARBA" id="ARBA00022801"/>
    </source>
</evidence>
<feature type="domain" description="Tetrahydrofolate dehydrogenase/cyclohydrolase catalytic" evidence="13">
    <location>
        <begin position="5"/>
        <end position="119"/>
    </location>
</feature>
<dbReference type="GO" id="GO:0004477">
    <property type="term" value="F:methenyltetrahydrofolate cyclohydrolase activity"/>
    <property type="evidence" value="ECO:0007669"/>
    <property type="project" value="UniProtKB-UniRule"/>
</dbReference>
<dbReference type="SUPFAM" id="SSF51735">
    <property type="entry name" value="NAD(P)-binding Rossmann-fold domains"/>
    <property type="match status" value="1"/>
</dbReference>
<keyword evidence="16" id="KW-1185">Reference proteome</keyword>
<accession>A0A7R7IDY2</accession>
<keyword evidence="11 12" id="KW-0511">Multifunctional enzyme</keyword>
<dbReference type="Gene3D" id="3.40.50.720">
    <property type="entry name" value="NAD(P)-binding Rossmann-like Domain"/>
    <property type="match status" value="1"/>
</dbReference>
<dbReference type="EMBL" id="AP024169">
    <property type="protein sequence ID" value="BCN31431.1"/>
    <property type="molecule type" value="Genomic_DNA"/>
</dbReference>
<dbReference type="PRINTS" id="PR00085">
    <property type="entry name" value="THFDHDRGNASE"/>
</dbReference>
<dbReference type="EC" id="1.5.1.5" evidence="12"/>
<name>A0A7R7IDY2_9FIRM</name>
<dbReference type="InterPro" id="IPR000672">
    <property type="entry name" value="THF_DH/CycHdrlase"/>
</dbReference>
<dbReference type="PANTHER" id="PTHR48099:SF5">
    <property type="entry name" value="C-1-TETRAHYDROFOLATE SYNTHASE, CYTOPLASMIC"/>
    <property type="match status" value="1"/>
</dbReference>
<keyword evidence="6 12" id="KW-0378">Hydrolase</keyword>
<dbReference type="Pfam" id="PF00763">
    <property type="entry name" value="THF_DHG_CYH"/>
    <property type="match status" value="1"/>
</dbReference>
<comment type="caution">
    <text evidence="12">Lacks conserved residue(s) required for the propagation of feature annotation.</text>
</comment>
<evidence type="ECO:0000259" key="13">
    <source>
        <dbReference type="Pfam" id="PF00763"/>
    </source>
</evidence>
<dbReference type="InterPro" id="IPR020867">
    <property type="entry name" value="THF_DH/CycHdrlase_CS"/>
</dbReference>
<keyword evidence="7 12" id="KW-0521">NADP</keyword>
<evidence type="ECO:0000256" key="5">
    <source>
        <dbReference type="ARBA" id="ARBA00022755"/>
    </source>
</evidence>
<comment type="catalytic activity">
    <reaction evidence="12">
        <text>(6R)-5,10-methylene-5,6,7,8-tetrahydrofolate + NADP(+) = (6R)-5,10-methenyltetrahydrofolate + NADPH</text>
        <dbReference type="Rhea" id="RHEA:22812"/>
        <dbReference type="ChEBI" id="CHEBI:15636"/>
        <dbReference type="ChEBI" id="CHEBI:57455"/>
        <dbReference type="ChEBI" id="CHEBI:57783"/>
        <dbReference type="ChEBI" id="CHEBI:58349"/>
        <dbReference type="EC" id="1.5.1.5"/>
    </reaction>
</comment>
<evidence type="ECO:0000256" key="3">
    <source>
        <dbReference type="ARBA" id="ARBA00022563"/>
    </source>
</evidence>
<sequence length="282" mass="31018">MANIIDGKIISNEIKEELKSRVQQYKDNGREITLAVVQVGNDPASSVYVGNKKKACEYIGIRSLSYELPENTTEMKLLQLVDELNNREDVDGILVQLPLPKHINEDIIIKSIRPDKDVDGFHTQNVGALAIGEEGFVSCTPSGVIELLKRSNIQIEGKECVVVGRSNIVGKPMALLLLAENGTVTVCHSKTTNLKEVTKRADILVVAIGKPKFITKDYVKKDAVVIDVGIHRDENNKLCGDVDYEDVFDEVSYITPVPGGVGPMTIAMLMKNCVKSVEQNNK</sequence>
<evidence type="ECO:0000256" key="11">
    <source>
        <dbReference type="ARBA" id="ARBA00023268"/>
    </source>
</evidence>
<evidence type="ECO:0000256" key="4">
    <source>
        <dbReference type="ARBA" id="ARBA00022605"/>
    </source>
</evidence>
<dbReference type="Pfam" id="PF02882">
    <property type="entry name" value="THF_DHG_CYH_C"/>
    <property type="match status" value="1"/>
</dbReference>
<dbReference type="InterPro" id="IPR046346">
    <property type="entry name" value="Aminoacid_DH-like_N_sf"/>
</dbReference>
<evidence type="ECO:0000313" key="16">
    <source>
        <dbReference type="Proteomes" id="UP000595897"/>
    </source>
</evidence>
<feature type="binding site" evidence="12">
    <location>
        <position position="230"/>
    </location>
    <ligand>
        <name>NADP(+)</name>
        <dbReference type="ChEBI" id="CHEBI:58349"/>
    </ligand>
</feature>
<evidence type="ECO:0000256" key="9">
    <source>
        <dbReference type="ARBA" id="ARBA00023102"/>
    </source>
</evidence>
<comment type="pathway">
    <text evidence="1 12">One-carbon metabolism; tetrahydrofolate interconversion.</text>
</comment>
<dbReference type="NCBIfam" id="NF008058">
    <property type="entry name" value="PRK10792.1"/>
    <property type="match status" value="1"/>
</dbReference>
<comment type="catalytic activity">
    <reaction evidence="12">
        <text>(6R)-5,10-methenyltetrahydrofolate + H2O = (6R)-10-formyltetrahydrofolate + H(+)</text>
        <dbReference type="Rhea" id="RHEA:23700"/>
        <dbReference type="ChEBI" id="CHEBI:15377"/>
        <dbReference type="ChEBI" id="CHEBI:15378"/>
        <dbReference type="ChEBI" id="CHEBI:57455"/>
        <dbReference type="ChEBI" id="CHEBI:195366"/>
        <dbReference type="EC" id="3.5.4.9"/>
    </reaction>
</comment>
<dbReference type="InterPro" id="IPR020630">
    <property type="entry name" value="THF_DH/CycHdrlase_cat_dom"/>
</dbReference>
<dbReference type="HAMAP" id="MF_01576">
    <property type="entry name" value="THF_DHG_CYH"/>
    <property type="match status" value="1"/>
</dbReference>
<reference evidence="15 16" key="1">
    <citation type="submission" date="2020-11" db="EMBL/GenBank/DDBJ databases">
        <title>Draft genome sequencing of a Lachnospiraceae strain isolated from anoxic soil subjected to BSD treatment.</title>
        <authorList>
            <person name="Uek A."/>
            <person name="Tonouchi A."/>
        </authorList>
    </citation>
    <scope>NUCLEOTIDE SEQUENCE [LARGE SCALE GENOMIC DNA]</scope>
    <source>
        <strain evidence="15 16">TB5</strain>
    </source>
</reference>
<dbReference type="InterPro" id="IPR020631">
    <property type="entry name" value="THF_DH/CycHdrlase_NAD-bd_dom"/>
</dbReference>
<dbReference type="GO" id="GO:0006164">
    <property type="term" value="P:purine nucleotide biosynthetic process"/>
    <property type="evidence" value="ECO:0007669"/>
    <property type="project" value="UniProtKB-KW"/>
</dbReference>
<dbReference type="GO" id="GO:0005829">
    <property type="term" value="C:cytosol"/>
    <property type="evidence" value="ECO:0007669"/>
    <property type="project" value="TreeGrafter"/>
</dbReference>
<dbReference type="AlphaFoldDB" id="A0A7R7IDY2"/>
<comment type="similarity">
    <text evidence="12">Belongs to the tetrahydrofolate dehydrogenase/cyclohydrolase family.</text>
</comment>
<dbReference type="Proteomes" id="UP000595897">
    <property type="component" value="Chromosome"/>
</dbReference>
<dbReference type="GO" id="GO:0004488">
    <property type="term" value="F:methylenetetrahydrofolate dehydrogenase (NADP+) activity"/>
    <property type="evidence" value="ECO:0007669"/>
    <property type="project" value="UniProtKB-UniRule"/>
</dbReference>
<dbReference type="GO" id="GO:0035999">
    <property type="term" value="P:tetrahydrofolate interconversion"/>
    <property type="evidence" value="ECO:0007669"/>
    <property type="project" value="UniProtKB-UniRule"/>
</dbReference>
<dbReference type="RefSeq" id="WP_271712549.1">
    <property type="nucleotide sequence ID" value="NZ_AP024169.1"/>
</dbReference>
<gene>
    <name evidence="12 15" type="primary">folD</name>
    <name evidence="15" type="ORF">bsdtb5_27260</name>
</gene>
<dbReference type="PANTHER" id="PTHR48099">
    <property type="entry name" value="C-1-TETRAHYDROFOLATE SYNTHASE, CYTOPLASMIC-RELATED"/>
    <property type="match status" value="1"/>
</dbReference>
<dbReference type="FunFam" id="3.40.50.720:FF:000094">
    <property type="entry name" value="Bifunctional protein FolD"/>
    <property type="match status" value="1"/>
</dbReference>
<dbReference type="GO" id="GO:0000105">
    <property type="term" value="P:L-histidine biosynthetic process"/>
    <property type="evidence" value="ECO:0007669"/>
    <property type="project" value="UniProtKB-KW"/>
</dbReference>
<proteinExistence type="inferred from homology"/>
<keyword evidence="8 12" id="KW-0560">Oxidoreductase</keyword>
<keyword evidence="3 12" id="KW-0554">One-carbon metabolism</keyword>
<evidence type="ECO:0000256" key="12">
    <source>
        <dbReference type="HAMAP-Rule" id="MF_01576"/>
    </source>
</evidence>
<dbReference type="PROSITE" id="PS00767">
    <property type="entry name" value="THF_DHG_CYH_2"/>
    <property type="match status" value="1"/>
</dbReference>
<keyword evidence="9 12" id="KW-0368">Histidine biosynthesis</keyword>